<keyword evidence="6" id="KW-1185">Reference proteome</keyword>
<dbReference type="Pfam" id="PF00990">
    <property type="entry name" value="GGDEF"/>
    <property type="match status" value="1"/>
</dbReference>
<dbReference type="GO" id="GO:0052621">
    <property type="term" value="F:diguanylate cyclase activity"/>
    <property type="evidence" value="ECO:0007669"/>
    <property type="project" value="UniProtKB-EC"/>
</dbReference>
<dbReference type="PANTHER" id="PTHR45138:SF9">
    <property type="entry name" value="DIGUANYLATE CYCLASE DGCM-RELATED"/>
    <property type="match status" value="1"/>
</dbReference>
<dbReference type="STRING" id="1122240.GCA_000620105_00510"/>
<feature type="domain" description="GGDEF" evidence="4">
    <location>
        <begin position="453"/>
        <end position="585"/>
    </location>
</feature>
<dbReference type="OrthoDB" id="9813903at2"/>
<dbReference type="RefSeq" id="WP_028497992.1">
    <property type="nucleotide sequence ID" value="NZ_CALFSO010000071.1"/>
</dbReference>
<accession>A0A2S0P7K5</accession>
<dbReference type="FunFam" id="3.30.70.270:FF:000001">
    <property type="entry name" value="Diguanylate cyclase domain protein"/>
    <property type="match status" value="1"/>
</dbReference>
<reference evidence="5 6" key="1">
    <citation type="submission" date="2018-04" db="EMBL/GenBank/DDBJ databases">
        <title>Denitrifier Microvirgula.</title>
        <authorList>
            <person name="Anderson E."/>
            <person name="Jang J."/>
            <person name="Ishii S."/>
        </authorList>
    </citation>
    <scope>NUCLEOTIDE SEQUENCE [LARGE SCALE GENOMIC DNA]</scope>
    <source>
        <strain evidence="5 6">BE2.4</strain>
    </source>
</reference>
<dbReference type="SMART" id="SM00267">
    <property type="entry name" value="GGDEF"/>
    <property type="match status" value="1"/>
</dbReference>
<dbReference type="EC" id="2.7.7.65" evidence="1"/>
<comment type="catalytic activity">
    <reaction evidence="2">
        <text>2 GTP = 3',3'-c-di-GMP + 2 diphosphate</text>
        <dbReference type="Rhea" id="RHEA:24898"/>
        <dbReference type="ChEBI" id="CHEBI:33019"/>
        <dbReference type="ChEBI" id="CHEBI:37565"/>
        <dbReference type="ChEBI" id="CHEBI:58805"/>
        <dbReference type="EC" id="2.7.7.65"/>
    </reaction>
</comment>
<dbReference type="NCBIfam" id="TIGR00254">
    <property type="entry name" value="GGDEF"/>
    <property type="match status" value="1"/>
</dbReference>
<dbReference type="EMBL" id="CP028519">
    <property type="protein sequence ID" value="AVY93267.1"/>
    <property type="molecule type" value="Genomic_DNA"/>
</dbReference>
<sequence>MTPTELARETLLTLAARKLPPTPENYQRVYDEIGEFPAPVAPLSAPLLARMELLPGAIDLAPRFSRLQQQIERQQWDEAADQLLELMQMLIEQQLAGQDWSALLRGLIRAWDMPLAVTQSHKRDTLDRVLASRGARPAQLYDKLQGLVSSWSMGAAVQSADGDLLFDAIDAVPAAGGAATEASPAVQACLAALREALTLGVHPRLAGYPELQHELVQLAQGLDSGERDEDLVMVSRRLKRFWIRLELATQQDERLTTAITRILDLLLENLVDFIGSDAHVQGQISAVRALLADSPVSMRKLYQVEAGLKEAVYRQGLLRHSLDEATDSMRHMLDSFIHRVSLLSENTDEYQTRFSGYAEAINASRDPLALHGIVDSLMADTRAVHLDLVNARDELVDARLQVGVVNERIRQLESELVEASARVKEDQLTGALNRRGLDELFSRESDRAQRERSPLSLALIDIDNFKQLNDHYGHLVGDDALRHVVSVVQSRVRPSDGVARFGGEEFIILMPGTDAESGCEIIERLQRELTKTFFMAHEDHVVITFSAGVARWMPGENELDLIERADHAMYKAKVGGKNQVMLAPDVLPTLD</sequence>
<feature type="coiled-coil region" evidence="3">
    <location>
        <begin position="395"/>
        <end position="429"/>
    </location>
</feature>
<dbReference type="InterPro" id="IPR050469">
    <property type="entry name" value="Diguanylate_Cyclase"/>
</dbReference>
<dbReference type="Gene3D" id="3.30.70.270">
    <property type="match status" value="1"/>
</dbReference>
<dbReference type="AlphaFoldDB" id="A0A2S0P7K5"/>
<dbReference type="CDD" id="cd01949">
    <property type="entry name" value="GGDEF"/>
    <property type="match status" value="1"/>
</dbReference>
<evidence type="ECO:0000313" key="6">
    <source>
        <dbReference type="Proteomes" id="UP000244173"/>
    </source>
</evidence>
<organism evidence="5 6">
    <name type="scientific">Microvirgula aerodenitrificans</name>
    <dbReference type="NCBI Taxonomy" id="57480"/>
    <lineage>
        <taxon>Bacteria</taxon>
        <taxon>Pseudomonadati</taxon>
        <taxon>Pseudomonadota</taxon>
        <taxon>Betaproteobacteria</taxon>
        <taxon>Neisseriales</taxon>
        <taxon>Aquaspirillaceae</taxon>
        <taxon>Microvirgula</taxon>
    </lineage>
</organism>
<dbReference type="PROSITE" id="PS50887">
    <property type="entry name" value="GGDEF"/>
    <property type="match status" value="1"/>
</dbReference>
<evidence type="ECO:0000256" key="1">
    <source>
        <dbReference type="ARBA" id="ARBA00012528"/>
    </source>
</evidence>
<dbReference type="InterPro" id="IPR029787">
    <property type="entry name" value="Nucleotide_cyclase"/>
</dbReference>
<evidence type="ECO:0000259" key="4">
    <source>
        <dbReference type="PROSITE" id="PS50887"/>
    </source>
</evidence>
<dbReference type="KEGG" id="maer:DAI18_03840"/>
<dbReference type="Proteomes" id="UP000244173">
    <property type="component" value="Chromosome"/>
</dbReference>
<evidence type="ECO:0000256" key="3">
    <source>
        <dbReference type="SAM" id="Coils"/>
    </source>
</evidence>
<proteinExistence type="predicted"/>
<protein>
    <recommendedName>
        <fullName evidence="1">diguanylate cyclase</fullName>
        <ecNumber evidence="1">2.7.7.65</ecNumber>
    </recommendedName>
</protein>
<dbReference type="PANTHER" id="PTHR45138">
    <property type="entry name" value="REGULATORY COMPONENTS OF SENSORY TRANSDUCTION SYSTEM"/>
    <property type="match status" value="1"/>
</dbReference>
<gene>
    <name evidence="5" type="ORF">DAI18_03840</name>
</gene>
<keyword evidence="3" id="KW-0175">Coiled coil</keyword>
<dbReference type="InterPro" id="IPR043128">
    <property type="entry name" value="Rev_trsase/Diguanyl_cyclase"/>
</dbReference>
<dbReference type="SUPFAM" id="SSF55073">
    <property type="entry name" value="Nucleotide cyclase"/>
    <property type="match status" value="1"/>
</dbReference>
<evidence type="ECO:0000256" key="2">
    <source>
        <dbReference type="ARBA" id="ARBA00034247"/>
    </source>
</evidence>
<evidence type="ECO:0000313" key="5">
    <source>
        <dbReference type="EMBL" id="AVY93267.1"/>
    </source>
</evidence>
<name>A0A2S0P7K5_9NEIS</name>
<dbReference type="InterPro" id="IPR000160">
    <property type="entry name" value="GGDEF_dom"/>
</dbReference>